<dbReference type="Pfam" id="PF13579">
    <property type="entry name" value="Glyco_trans_4_4"/>
    <property type="match status" value="1"/>
</dbReference>
<evidence type="ECO:0000256" key="1">
    <source>
        <dbReference type="ARBA" id="ARBA00022676"/>
    </source>
</evidence>
<dbReference type="AlphaFoldDB" id="A0A2R7YYP2"/>
<dbReference type="Gene3D" id="3.40.50.2000">
    <property type="entry name" value="Glycogen Phosphorylase B"/>
    <property type="match status" value="2"/>
</dbReference>
<dbReference type="RefSeq" id="WP_108343375.1">
    <property type="nucleotide sequence ID" value="NZ_PYXZ01000002.1"/>
</dbReference>
<keyword evidence="5" id="KW-1185">Reference proteome</keyword>
<protein>
    <submittedName>
        <fullName evidence="4">Glycosyltransferase WbuB</fullName>
    </submittedName>
</protein>
<evidence type="ECO:0000256" key="2">
    <source>
        <dbReference type="ARBA" id="ARBA00022679"/>
    </source>
</evidence>
<dbReference type="GO" id="GO:0016757">
    <property type="term" value="F:glycosyltransferase activity"/>
    <property type="evidence" value="ECO:0007669"/>
    <property type="project" value="UniProtKB-KW"/>
</dbReference>
<keyword evidence="1" id="KW-0328">Glycosyltransferase</keyword>
<keyword evidence="2 4" id="KW-0808">Transferase</keyword>
<feature type="domain" description="Glycosyltransferase subfamily 4-like N-terminal" evidence="3">
    <location>
        <begin position="15"/>
        <end position="188"/>
    </location>
</feature>
<evidence type="ECO:0000313" key="4">
    <source>
        <dbReference type="EMBL" id="PUA81483.1"/>
    </source>
</evidence>
<dbReference type="PANTHER" id="PTHR12526">
    <property type="entry name" value="GLYCOSYLTRANSFERASE"/>
    <property type="match status" value="1"/>
</dbReference>
<evidence type="ECO:0000313" key="5">
    <source>
        <dbReference type="Proteomes" id="UP000244867"/>
    </source>
</evidence>
<name>A0A2R7YYP2_9ACTN</name>
<evidence type="ECO:0000259" key="3">
    <source>
        <dbReference type="Pfam" id="PF13579"/>
    </source>
</evidence>
<organism evidence="4 5">
    <name type="scientific">Nocardioides currus</name>
    <dbReference type="NCBI Taxonomy" id="2133958"/>
    <lineage>
        <taxon>Bacteria</taxon>
        <taxon>Bacillati</taxon>
        <taxon>Actinomycetota</taxon>
        <taxon>Actinomycetes</taxon>
        <taxon>Propionibacteriales</taxon>
        <taxon>Nocardioidaceae</taxon>
        <taxon>Nocardioides</taxon>
    </lineage>
</organism>
<dbReference type="Proteomes" id="UP000244867">
    <property type="component" value="Unassembled WGS sequence"/>
</dbReference>
<dbReference type="CDD" id="cd03794">
    <property type="entry name" value="GT4_WbuB-like"/>
    <property type="match status" value="1"/>
</dbReference>
<accession>A0A2R7YYP2</accession>
<sequence length="411" mass="44647">MRILVFDFSGHPFQAQLSRELVRRGHDVVHSWCAAYVSGRGQLAAKPGETVRFEPVSTGRSIAKTSYLRRSLQEVRLGLDLVRHVLRRRPEVVLVANTPIPMLVMLGAVLAVRRTPFVLWHQDAQALAVSRLAGTKLSPVFGVLARVLGWGERWASRRAKAVVAITPAFLAVHEEWGTADKVTVIPNWAPLDEITPRPRDNDWAARHDLVTERTLLYSGTLGLKHDPELLVGLAAAVRGHGTPVRLVVVNEGPAEPVVRAAAERHGVPLTLLPFQAYDDLPDVLAAGDLLVVLLEQDAGEFSVPSKTLSYLAAGRPVLGLMPPENLAARLIADAGGYVAGPHRSALAAAAAWADRLLRDPARLAQLGSESRALAEREFGLARSAEEFERILTAAVGRWIPDRPFSVADPSS</sequence>
<dbReference type="InterPro" id="IPR028098">
    <property type="entry name" value="Glyco_trans_4-like_N"/>
</dbReference>
<comment type="caution">
    <text evidence="4">The sequence shown here is derived from an EMBL/GenBank/DDBJ whole genome shotgun (WGS) entry which is preliminary data.</text>
</comment>
<dbReference type="OrthoDB" id="3180470at2"/>
<gene>
    <name evidence="4" type="ORF">C7S10_05205</name>
</gene>
<dbReference type="PANTHER" id="PTHR12526:SF638">
    <property type="entry name" value="SPORE COAT PROTEIN SA"/>
    <property type="match status" value="1"/>
</dbReference>
<reference evidence="4 5" key="1">
    <citation type="submission" date="2018-03" db="EMBL/GenBank/DDBJ databases">
        <authorList>
            <person name="Keele B.F."/>
        </authorList>
    </citation>
    <scope>NUCLEOTIDE SEQUENCE [LARGE SCALE GENOMIC DNA]</scope>
    <source>
        <strain evidence="4 5">IB-3</strain>
    </source>
</reference>
<dbReference type="EMBL" id="PYXZ01000002">
    <property type="protein sequence ID" value="PUA81483.1"/>
    <property type="molecule type" value="Genomic_DNA"/>
</dbReference>
<proteinExistence type="predicted"/>
<dbReference type="SUPFAM" id="SSF53756">
    <property type="entry name" value="UDP-Glycosyltransferase/glycogen phosphorylase"/>
    <property type="match status" value="1"/>
</dbReference>